<comment type="caution">
    <text evidence="2">The sequence shown here is derived from an EMBL/GenBank/DDBJ whole genome shotgun (WGS) entry which is preliminary data.</text>
</comment>
<dbReference type="RefSeq" id="WP_344151616.1">
    <property type="nucleotide sequence ID" value="NZ_BAAABV010000005.1"/>
</dbReference>
<organism evidence="2 3">
    <name type="scientific">Streptomyces polychromogenes</name>
    <dbReference type="NCBI Taxonomy" id="67342"/>
    <lineage>
        <taxon>Bacteria</taxon>
        <taxon>Bacillati</taxon>
        <taxon>Actinomycetota</taxon>
        <taxon>Actinomycetes</taxon>
        <taxon>Kitasatosporales</taxon>
        <taxon>Streptomycetaceae</taxon>
        <taxon>Streptomyces</taxon>
    </lineage>
</organism>
<gene>
    <name evidence="2" type="ORF">GCM10010302_04980</name>
</gene>
<proteinExistence type="predicted"/>
<reference evidence="2 3" key="1">
    <citation type="journal article" date="2019" name="Int. J. Syst. Evol. Microbiol.">
        <title>The Global Catalogue of Microorganisms (GCM) 10K type strain sequencing project: providing services to taxonomists for standard genome sequencing and annotation.</title>
        <authorList>
            <consortium name="The Broad Institute Genomics Platform"/>
            <consortium name="The Broad Institute Genome Sequencing Center for Infectious Disease"/>
            <person name="Wu L."/>
            <person name="Ma J."/>
        </authorList>
    </citation>
    <scope>NUCLEOTIDE SEQUENCE [LARGE SCALE GENOMIC DNA]</scope>
    <source>
        <strain evidence="2 3">JCM 4505</strain>
    </source>
</reference>
<protein>
    <submittedName>
        <fullName evidence="2">Uncharacterized protein</fullName>
    </submittedName>
</protein>
<dbReference type="Proteomes" id="UP001501867">
    <property type="component" value="Unassembled WGS sequence"/>
</dbReference>
<name>A0ABN0V198_9ACTN</name>
<evidence type="ECO:0000313" key="3">
    <source>
        <dbReference type="Proteomes" id="UP001501867"/>
    </source>
</evidence>
<feature type="compositionally biased region" description="Acidic residues" evidence="1">
    <location>
        <begin position="22"/>
        <end position="34"/>
    </location>
</feature>
<evidence type="ECO:0000256" key="1">
    <source>
        <dbReference type="SAM" id="MobiDB-lite"/>
    </source>
</evidence>
<dbReference type="EMBL" id="BAAABV010000005">
    <property type="protein sequence ID" value="GAA0270413.1"/>
    <property type="molecule type" value="Genomic_DNA"/>
</dbReference>
<feature type="region of interest" description="Disordered" evidence="1">
    <location>
        <begin position="1"/>
        <end position="68"/>
    </location>
</feature>
<keyword evidence="3" id="KW-1185">Reference proteome</keyword>
<accession>A0ABN0V198</accession>
<sequence>MTKAGKHDSAPTSPSQAPGESGDPEAREEAEEAVLPDTHEGEAGDPLTPSSDAQRRAAKQAKIDGRNS</sequence>
<evidence type="ECO:0000313" key="2">
    <source>
        <dbReference type="EMBL" id="GAA0270413.1"/>
    </source>
</evidence>